<reference evidence="2" key="2">
    <citation type="submission" date="2015-01" db="EMBL/GenBank/DDBJ databases">
        <title>Evolutionary Origins and Diversification of the Mycorrhizal Mutualists.</title>
        <authorList>
            <consortium name="DOE Joint Genome Institute"/>
            <consortium name="Mycorrhizal Genomics Consortium"/>
            <person name="Kohler A."/>
            <person name="Kuo A."/>
            <person name="Nagy L.G."/>
            <person name="Floudas D."/>
            <person name="Copeland A."/>
            <person name="Barry K.W."/>
            <person name="Cichocki N."/>
            <person name="Veneault-Fourrey C."/>
            <person name="LaButti K."/>
            <person name="Lindquist E.A."/>
            <person name="Lipzen A."/>
            <person name="Lundell T."/>
            <person name="Morin E."/>
            <person name="Murat C."/>
            <person name="Riley R."/>
            <person name="Ohm R."/>
            <person name="Sun H."/>
            <person name="Tunlid A."/>
            <person name="Henrissat B."/>
            <person name="Grigoriev I.V."/>
            <person name="Hibbett D.S."/>
            <person name="Martin F."/>
        </authorList>
    </citation>
    <scope>NUCLEOTIDE SEQUENCE [LARGE SCALE GENOMIC DNA]</scope>
    <source>
        <strain evidence="2">Zn</strain>
    </source>
</reference>
<evidence type="ECO:0000313" key="1">
    <source>
        <dbReference type="EMBL" id="KIM95585.1"/>
    </source>
</evidence>
<dbReference type="AlphaFoldDB" id="A0A0C3GHH0"/>
<dbReference type="HOGENOM" id="CLU_2688435_0_0_1"/>
<keyword evidence="2" id="KW-1185">Reference proteome</keyword>
<dbReference type="EMBL" id="KN832886">
    <property type="protein sequence ID" value="KIM95585.1"/>
    <property type="molecule type" value="Genomic_DNA"/>
</dbReference>
<gene>
    <name evidence="1" type="ORF">OIDMADRAFT_21012</name>
</gene>
<sequence>MNSFPPWLIGEPSKATRSIPAPAVLQSLTAVSAWLRTVFDLKEDSAITVVKQLAPNRSDALMKNSVPAAMTAWV</sequence>
<protein>
    <submittedName>
        <fullName evidence="1">Uncharacterized protein</fullName>
    </submittedName>
</protein>
<dbReference type="InParanoid" id="A0A0C3GHH0"/>
<proteinExistence type="predicted"/>
<accession>A0A0C3GHH0</accession>
<dbReference type="Proteomes" id="UP000054321">
    <property type="component" value="Unassembled WGS sequence"/>
</dbReference>
<evidence type="ECO:0000313" key="2">
    <source>
        <dbReference type="Proteomes" id="UP000054321"/>
    </source>
</evidence>
<reference evidence="1 2" key="1">
    <citation type="submission" date="2014-04" db="EMBL/GenBank/DDBJ databases">
        <authorList>
            <consortium name="DOE Joint Genome Institute"/>
            <person name="Kuo A."/>
            <person name="Martino E."/>
            <person name="Perotto S."/>
            <person name="Kohler A."/>
            <person name="Nagy L.G."/>
            <person name="Floudas D."/>
            <person name="Copeland A."/>
            <person name="Barry K.W."/>
            <person name="Cichocki N."/>
            <person name="Veneault-Fourrey C."/>
            <person name="LaButti K."/>
            <person name="Lindquist E.A."/>
            <person name="Lipzen A."/>
            <person name="Lundell T."/>
            <person name="Morin E."/>
            <person name="Murat C."/>
            <person name="Sun H."/>
            <person name="Tunlid A."/>
            <person name="Henrissat B."/>
            <person name="Grigoriev I.V."/>
            <person name="Hibbett D.S."/>
            <person name="Martin F."/>
            <person name="Nordberg H.P."/>
            <person name="Cantor M.N."/>
            <person name="Hua S.X."/>
        </authorList>
    </citation>
    <scope>NUCLEOTIDE SEQUENCE [LARGE SCALE GENOMIC DNA]</scope>
    <source>
        <strain evidence="1 2">Zn</strain>
    </source>
</reference>
<name>A0A0C3GHH0_OIDMZ</name>
<organism evidence="1 2">
    <name type="scientific">Oidiodendron maius (strain Zn)</name>
    <dbReference type="NCBI Taxonomy" id="913774"/>
    <lineage>
        <taxon>Eukaryota</taxon>
        <taxon>Fungi</taxon>
        <taxon>Dikarya</taxon>
        <taxon>Ascomycota</taxon>
        <taxon>Pezizomycotina</taxon>
        <taxon>Leotiomycetes</taxon>
        <taxon>Leotiomycetes incertae sedis</taxon>
        <taxon>Myxotrichaceae</taxon>
        <taxon>Oidiodendron</taxon>
    </lineage>
</organism>